<dbReference type="Proteomes" id="UP000464865">
    <property type="component" value="Chromosome M15-11"/>
</dbReference>
<organism evidence="1 2">
    <name type="scientific">Rhizobium oryzihabitans</name>
    <dbReference type="NCBI Taxonomy" id="2267833"/>
    <lineage>
        <taxon>Bacteria</taxon>
        <taxon>Pseudomonadati</taxon>
        <taxon>Pseudomonadota</taxon>
        <taxon>Alphaproteobacteria</taxon>
        <taxon>Hyphomicrobiales</taxon>
        <taxon>Rhizobiaceae</taxon>
        <taxon>Rhizobium/Agrobacterium group</taxon>
        <taxon>Rhizobium</taxon>
    </lineage>
</organism>
<evidence type="ECO:0000313" key="2">
    <source>
        <dbReference type="Proteomes" id="UP000464865"/>
    </source>
</evidence>
<dbReference type="AlphaFoldDB" id="A0A7L5BFL3"/>
<accession>A0A7L5BFL3</accession>
<dbReference type="KEGG" id="roy:G3A56_05405"/>
<keyword evidence="2" id="KW-1185">Reference proteome</keyword>
<reference evidence="1 2" key="1">
    <citation type="submission" date="2020-02" db="EMBL/GenBank/DDBJ databases">
        <title>Plant-Promoting Endophytic Bacterium Rhizobium oryzihabitans sp. nov., Isolated from the Root of Rice.</title>
        <authorList>
            <person name="zhao J."/>
            <person name="Zhang G."/>
        </authorList>
    </citation>
    <scope>NUCLEOTIDE SEQUENCE [LARGE SCALE GENOMIC DNA]</scope>
    <source>
        <strain evidence="1 2">M15</strain>
    </source>
</reference>
<proteinExistence type="predicted"/>
<gene>
    <name evidence="1" type="ORF">G3A56_05405</name>
</gene>
<evidence type="ECO:0000313" key="1">
    <source>
        <dbReference type="EMBL" id="QIB37493.1"/>
    </source>
</evidence>
<sequence length="70" mass="7863">MAVNDIVATLYGRLTSVLKSWITSSVVPSNPQAGGNEVPEFPGNVIRCHEFTAWQTRHERNLKIIRLTNK</sequence>
<protein>
    <submittedName>
        <fullName evidence="1">Uncharacterized protein</fullName>
    </submittedName>
</protein>
<dbReference type="EMBL" id="CP048632">
    <property type="protein sequence ID" value="QIB37493.1"/>
    <property type="molecule type" value="Genomic_DNA"/>
</dbReference>
<name>A0A7L5BFL3_9HYPH</name>
<dbReference type="RefSeq" id="WP_164056200.1">
    <property type="nucleotide sequence ID" value="NZ_CP048632.1"/>
</dbReference>